<feature type="region of interest" description="Disordered" evidence="1">
    <location>
        <begin position="46"/>
        <end position="69"/>
    </location>
</feature>
<protein>
    <submittedName>
        <fullName evidence="2">Uncharacterized protein</fullName>
    </submittedName>
</protein>
<name>A0A8J8XLM2_MAIZE</name>
<dbReference type="KEGG" id="zma:100275221"/>
<feature type="compositionally biased region" description="Polar residues" evidence="1">
    <location>
        <begin position="128"/>
        <end position="137"/>
    </location>
</feature>
<dbReference type="OrthoDB" id="666348at2759"/>
<comment type="caution">
    <text evidence="2">The sequence shown here is derived from an EMBL/GenBank/DDBJ whole genome shotgun (WGS) entry which is preliminary data.</text>
</comment>
<feature type="compositionally biased region" description="Basic and acidic residues" evidence="1">
    <location>
        <begin position="50"/>
        <end position="65"/>
    </location>
</feature>
<dbReference type="Proteomes" id="UP000251960">
    <property type="component" value="Chromosome 6"/>
</dbReference>
<accession>A0A8J8XLM2</accession>
<dbReference type="EMBL" id="NCVQ01000007">
    <property type="protein sequence ID" value="PWZ18009.1"/>
    <property type="molecule type" value="Genomic_DNA"/>
</dbReference>
<accession>A0A3L6EAP5</accession>
<dbReference type="OMA" id="TTRDDFT"/>
<dbReference type="HOGENOM" id="CLU_080285_3_1_1"/>
<gene>
    <name evidence="2" type="ORF">Zm00014a_044178</name>
</gene>
<dbReference type="PANTHER" id="PTHR33167">
    <property type="entry name" value="TRANSCRIPTION FACTOR, PUTATIVE (DUF863)-RELATED"/>
    <property type="match status" value="1"/>
</dbReference>
<proteinExistence type="predicted"/>
<dbReference type="AlphaFoldDB" id="A0A8J8XLM2"/>
<evidence type="ECO:0000256" key="1">
    <source>
        <dbReference type="SAM" id="MobiDB-lite"/>
    </source>
</evidence>
<evidence type="ECO:0000313" key="3">
    <source>
        <dbReference type="Proteomes" id="UP000251960"/>
    </source>
</evidence>
<feature type="compositionally biased region" description="Low complexity" evidence="1">
    <location>
        <begin position="102"/>
        <end position="118"/>
    </location>
</feature>
<organism evidence="2">
    <name type="scientific">Zea mays</name>
    <name type="common">Maize</name>
    <dbReference type="NCBI Taxonomy" id="4577"/>
    <lineage>
        <taxon>Eukaryota</taxon>
        <taxon>Viridiplantae</taxon>
        <taxon>Streptophyta</taxon>
        <taxon>Embryophyta</taxon>
        <taxon>Tracheophyta</taxon>
        <taxon>Spermatophyta</taxon>
        <taxon>Magnoliopsida</taxon>
        <taxon>Liliopsida</taxon>
        <taxon>Poales</taxon>
        <taxon>Poaceae</taxon>
        <taxon>PACMAD clade</taxon>
        <taxon>Panicoideae</taxon>
        <taxon>Andropogonodae</taxon>
        <taxon>Andropogoneae</taxon>
        <taxon>Tripsacinae</taxon>
        <taxon>Zea</taxon>
    </lineage>
</organism>
<reference evidence="2 3" key="1">
    <citation type="journal article" date="2018" name="Nat. Genet.">
        <title>Extensive intraspecific gene order and gene structural variations between Mo17 and other maize genomes.</title>
        <authorList>
            <person name="Sun S."/>
            <person name="Zhou Y."/>
            <person name="Chen J."/>
            <person name="Shi J."/>
            <person name="Zhao H."/>
            <person name="Zhao H."/>
            <person name="Song W."/>
            <person name="Zhang M."/>
            <person name="Cui Y."/>
            <person name="Dong X."/>
            <person name="Liu H."/>
            <person name="Ma X."/>
            <person name="Jiao Y."/>
            <person name="Wang B."/>
            <person name="Wei X."/>
            <person name="Stein J.C."/>
            <person name="Glaubitz J.C."/>
            <person name="Lu F."/>
            <person name="Yu G."/>
            <person name="Liang C."/>
            <person name="Fengler K."/>
            <person name="Li B."/>
            <person name="Rafalski A."/>
            <person name="Schnable P.S."/>
            <person name="Ware D.H."/>
            <person name="Buckler E.S."/>
            <person name="Lai J."/>
        </authorList>
    </citation>
    <scope>NUCLEOTIDE SEQUENCE [LARGE SCALE GENOMIC DNA]</scope>
    <source>
        <strain evidence="3">cv. Missouri 17</strain>
        <tissue evidence="2">Seedling</tissue>
    </source>
</reference>
<evidence type="ECO:0000313" key="2">
    <source>
        <dbReference type="EMBL" id="PWZ18009.1"/>
    </source>
</evidence>
<dbReference type="EMBL" id="NCVQ01000007">
    <property type="protein sequence ID" value="PWZ18010.1"/>
    <property type="molecule type" value="Genomic_DNA"/>
</dbReference>
<sequence length="160" mass="18224">MEKEHIKMAMLRQEQTFRQQVHELHRVYQVQKQLMMQMQIAKTNSYGNEAAERQTKPTEKLEHRQWCGSSGKTEAKLAEDFSLELTLATGAGRRGEEEKPSNSDSEATMSSSTSAESEPGQGFAPKSDVTNLRFQNESSRHDAQVLQSPWRYQCLSLKMA</sequence>
<dbReference type="SMR" id="A0A8J8XLM2"/>
<feature type="region of interest" description="Disordered" evidence="1">
    <location>
        <begin position="87"/>
        <end position="145"/>
    </location>
</feature>
<dbReference type="PANTHER" id="PTHR33167:SF52">
    <property type="entry name" value="EXPRESSED PROTEIN"/>
    <property type="match status" value="1"/>
</dbReference>